<dbReference type="InterPro" id="IPR014748">
    <property type="entry name" value="Enoyl-CoA_hydra_C"/>
</dbReference>
<keyword evidence="2" id="KW-0456">Lyase</keyword>
<dbReference type="InterPro" id="IPR001753">
    <property type="entry name" value="Enoyl-CoA_hydra/iso"/>
</dbReference>
<dbReference type="OrthoDB" id="2139957at2759"/>
<dbReference type="EMBL" id="JH767135">
    <property type="protein sequence ID" value="EQC40850.1"/>
    <property type="molecule type" value="Genomic_DNA"/>
</dbReference>
<dbReference type="CDD" id="cd06558">
    <property type="entry name" value="crotonase-like"/>
    <property type="match status" value="1"/>
</dbReference>
<evidence type="ECO:0000256" key="3">
    <source>
        <dbReference type="RuleBase" id="RU003707"/>
    </source>
</evidence>
<gene>
    <name evidence="4" type="ORF">SDRG_01917</name>
</gene>
<dbReference type="eggNOG" id="KOG1680">
    <property type="taxonomic scope" value="Eukaryota"/>
</dbReference>
<dbReference type="GO" id="GO:0006635">
    <property type="term" value="P:fatty acid beta-oxidation"/>
    <property type="evidence" value="ECO:0007669"/>
    <property type="project" value="TreeGrafter"/>
</dbReference>
<dbReference type="SUPFAM" id="SSF52096">
    <property type="entry name" value="ClpP/crotonase"/>
    <property type="match status" value="1"/>
</dbReference>
<comment type="similarity">
    <text evidence="1 3">Belongs to the enoyl-CoA hydratase/isomerase family.</text>
</comment>
<dbReference type="GO" id="GO:0005739">
    <property type="term" value="C:mitochondrion"/>
    <property type="evidence" value="ECO:0007669"/>
    <property type="project" value="TreeGrafter"/>
</dbReference>
<evidence type="ECO:0000313" key="4">
    <source>
        <dbReference type="EMBL" id="EQC40850.1"/>
    </source>
</evidence>
<dbReference type="Pfam" id="PF00378">
    <property type="entry name" value="ECH_1"/>
    <property type="match status" value="1"/>
</dbReference>
<dbReference type="STRING" id="1156394.T0R3C2"/>
<accession>T0R3C2</accession>
<dbReference type="InterPro" id="IPR029045">
    <property type="entry name" value="ClpP/crotonase-like_dom_sf"/>
</dbReference>
<dbReference type="PANTHER" id="PTHR11941:SF173">
    <property type="entry name" value="3-HYDROXYBUTYRYL-COA DEHYDRATASE-LIKE PROTEIN, MITOCHONDRIAL"/>
    <property type="match status" value="1"/>
</dbReference>
<dbReference type="InParanoid" id="T0R3C2"/>
<dbReference type="GeneID" id="19942644"/>
<dbReference type="AlphaFoldDB" id="T0R3C2"/>
<dbReference type="Gene3D" id="1.10.12.10">
    <property type="entry name" value="Lyase 2-enoyl-coa Hydratase, Chain A, domain 2"/>
    <property type="match status" value="1"/>
</dbReference>
<dbReference type="InterPro" id="IPR018376">
    <property type="entry name" value="Enoyl-CoA_hyd/isom_CS"/>
</dbReference>
<protein>
    <recommendedName>
        <fullName evidence="6">Enoyl-CoA hydratase</fullName>
    </recommendedName>
</protein>
<dbReference type="RefSeq" id="XP_008605694.1">
    <property type="nucleotide sequence ID" value="XM_008607472.1"/>
</dbReference>
<sequence length="286" mass="31167">MMMLRHLARPVRSFSSAAASCVTLEKQGTIGILRLNDPSRLNALTADMGDRVEELVQEISDRASEFSAIVLTGEGRAFSAGGDLDFLTRRSLDTPTRNSVTMRKFYGRFLSLRSLPVPLIAAINGPAIGAGMCISLFADVRVAAKDAKLGFTFVHLGLHPGMACTHFLPSIVGPEKANYLLMSGKVISGEEAHQFGVVSKVVAKEDVVAEAITMAQEMTSGSSVATRSLLRSLRLKQDEGLERALWREADSQANCYATADYREGVDAIKTKRKPNFVTLEHYKEEL</sequence>
<dbReference type="Proteomes" id="UP000030762">
    <property type="component" value="Unassembled WGS sequence"/>
</dbReference>
<organism evidence="4 5">
    <name type="scientific">Saprolegnia diclina (strain VS20)</name>
    <dbReference type="NCBI Taxonomy" id="1156394"/>
    <lineage>
        <taxon>Eukaryota</taxon>
        <taxon>Sar</taxon>
        <taxon>Stramenopiles</taxon>
        <taxon>Oomycota</taxon>
        <taxon>Saprolegniomycetes</taxon>
        <taxon>Saprolegniales</taxon>
        <taxon>Saprolegniaceae</taxon>
        <taxon>Saprolegnia</taxon>
    </lineage>
</organism>
<keyword evidence="5" id="KW-1185">Reference proteome</keyword>
<dbReference type="OMA" id="SCDMVVC"/>
<evidence type="ECO:0008006" key="6">
    <source>
        <dbReference type="Google" id="ProtNLM"/>
    </source>
</evidence>
<dbReference type="Gene3D" id="3.90.226.10">
    <property type="entry name" value="2-enoyl-CoA Hydratase, Chain A, domain 1"/>
    <property type="match status" value="1"/>
</dbReference>
<evidence type="ECO:0000256" key="2">
    <source>
        <dbReference type="ARBA" id="ARBA00023239"/>
    </source>
</evidence>
<name>T0R3C2_SAPDV</name>
<dbReference type="PROSITE" id="PS00166">
    <property type="entry name" value="ENOYL_COA_HYDRATASE"/>
    <property type="match status" value="1"/>
</dbReference>
<dbReference type="VEuPathDB" id="FungiDB:SDRG_01917"/>
<reference evidence="4 5" key="1">
    <citation type="submission" date="2012-04" db="EMBL/GenBank/DDBJ databases">
        <title>The Genome Sequence of Saprolegnia declina VS20.</title>
        <authorList>
            <consortium name="The Broad Institute Genome Sequencing Platform"/>
            <person name="Russ C."/>
            <person name="Nusbaum C."/>
            <person name="Tyler B."/>
            <person name="van West P."/>
            <person name="Dieguez-Uribeondo J."/>
            <person name="de Bruijn I."/>
            <person name="Tripathy S."/>
            <person name="Jiang R."/>
            <person name="Young S.K."/>
            <person name="Zeng Q."/>
            <person name="Gargeya S."/>
            <person name="Fitzgerald M."/>
            <person name="Haas B."/>
            <person name="Abouelleil A."/>
            <person name="Alvarado L."/>
            <person name="Arachchi H.M."/>
            <person name="Berlin A."/>
            <person name="Chapman S.B."/>
            <person name="Goldberg J."/>
            <person name="Griggs A."/>
            <person name="Gujja S."/>
            <person name="Hansen M."/>
            <person name="Howarth C."/>
            <person name="Imamovic A."/>
            <person name="Larimer J."/>
            <person name="McCowen C."/>
            <person name="Montmayeur A."/>
            <person name="Murphy C."/>
            <person name="Neiman D."/>
            <person name="Pearson M."/>
            <person name="Priest M."/>
            <person name="Roberts A."/>
            <person name="Saif S."/>
            <person name="Shea T."/>
            <person name="Sisk P."/>
            <person name="Sykes S."/>
            <person name="Wortman J."/>
            <person name="Nusbaum C."/>
            <person name="Birren B."/>
        </authorList>
    </citation>
    <scope>NUCLEOTIDE SEQUENCE [LARGE SCALE GENOMIC DNA]</scope>
    <source>
        <strain evidence="4 5">VS20</strain>
    </source>
</reference>
<evidence type="ECO:0000256" key="1">
    <source>
        <dbReference type="ARBA" id="ARBA00005254"/>
    </source>
</evidence>
<dbReference type="PANTHER" id="PTHR11941">
    <property type="entry name" value="ENOYL-COA HYDRATASE-RELATED"/>
    <property type="match status" value="1"/>
</dbReference>
<dbReference type="GO" id="GO:0016829">
    <property type="term" value="F:lyase activity"/>
    <property type="evidence" value="ECO:0007669"/>
    <property type="project" value="UniProtKB-KW"/>
</dbReference>
<proteinExistence type="inferred from homology"/>
<evidence type="ECO:0000313" key="5">
    <source>
        <dbReference type="Proteomes" id="UP000030762"/>
    </source>
</evidence>